<accession>A0AAX6GDL3</accession>
<dbReference type="SUPFAM" id="SSF52047">
    <property type="entry name" value="RNI-like"/>
    <property type="match status" value="1"/>
</dbReference>
<dbReference type="AlphaFoldDB" id="A0AAX6GDL3"/>
<name>A0AAX6GDL3_IRIPA</name>
<comment type="caution">
    <text evidence="1">The sequence shown here is derived from an EMBL/GenBank/DDBJ whole genome shotgun (WGS) entry which is preliminary data.</text>
</comment>
<dbReference type="SMART" id="SM00368">
    <property type="entry name" value="LRR_RI"/>
    <property type="match status" value="3"/>
</dbReference>
<evidence type="ECO:0000313" key="2">
    <source>
        <dbReference type="Proteomes" id="UP001140949"/>
    </source>
</evidence>
<gene>
    <name evidence="1" type="ORF">M6B38_369250</name>
</gene>
<protein>
    <submittedName>
        <fullName evidence="1">NACHT, LRR and PYD domains-containing protein 4E isoform X1</fullName>
    </submittedName>
</protein>
<organism evidence="1 2">
    <name type="scientific">Iris pallida</name>
    <name type="common">Sweet iris</name>
    <dbReference type="NCBI Taxonomy" id="29817"/>
    <lineage>
        <taxon>Eukaryota</taxon>
        <taxon>Viridiplantae</taxon>
        <taxon>Streptophyta</taxon>
        <taxon>Embryophyta</taxon>
        <taxon>Tracheophyta</taxon>
        <taxon>Spermatophyta</taxon>
        <taxon>Magnoliopsida</taxon>
        <taxon>Liliopsida</taxon>
        <taxon>Asparagales</taxon>
        <taxon>Iridaceae</taxon>
        <taxon>Iridoideae</taxon>
        <taxon>Irideae</taxon>
        <taxon>Iris</taxon>
    </lineage>
</organism>
<dbReference type="PANTHER" id="PTHR47818">
    <property type="entry name" value="RNI-LIKE SUPERFAMILY PROTEIN"/>
    <property type="match status" value="1"/>
</dbReference>
<dbReference type="Proteomes" id="UP001140949">
    <property type="component" value="Unassembled WGS sequence"/>
</dbReference>
<dbReference type="InterPro" id="IPR001611">
    <property type="entry name" value="Leu-rich_rpt"/>
</dbReference>
<reference evidence="1" key="1">
    <citation type="journal article" date="2023" name="GigaByte">
        <title>Genome assembly of the bearded iris, Iris pallida Lam.</title>
        <authorList>
            <person name="Bruccoleri R.E."/>
            <person name="Oakeley E.J."/>
            <person name="Faust A.M.E."/>
            <person name="Altorfer M."/>
            <person name="Dessus-Babus S."/>
            <person name="Burckhardt D."/>
            <person name="Oertli M."/>
            <person name="Naumann U."/>
            <person name="Petersen F."/>
            <person name="Wong J."/>
        </authorList>
    </citation>
    <scope>NUCLEOTIDE SEQUENCE</scope>
    <source>
        <strain evidence="1">GSM-AAB239-AS_SAM_17_03QT</strain>
    </source>
</reference>
<sequence length="618" mass="69316">MEAPSLFSLCMKTVSVAIIHGCDYLHDIFDLPSYVFDNLIVNLPPLALHNLHQLSNDDCGRRGFTAYSIDNQRKCGRYDEFDAAWNALYKKRWPENIKRMQTTSSVTLEHGVEICKSVNHSPDWLQLYWEAHLQNCLDEVTERALLPAFDGHISGVEVSDSILNSIGYMGGRTHDYSRLSYHCNKFGQYARCLRLESVFCVAETCDLLKTCKLQALTFRRIMHTYFPHVAGLCMLLKQNRETLLSIELVYSQLSPACVNQIFNSIYKEGAETHEIRHLSIRSSVIFGYKSSLIPDGLSSFLSAGRALETLCFYDTRMGPKFANYIFSTLLESSGSLISLEISDNEIAGWLSGFHKKSISLSSQSNISNSLKVLNLRGNNFCKVDAEYLSQALIKMPNLRSLDISENPIEDDGIRKLIPYFIKAFEKVYPISDIKLDNCNLSCLGVTDLLRSLPMSKEPLNSFSIADNNLGSSVATVLAKFLSTSHVRVLNIEGIGLGTTGFQELEKEMPNKVEVVCINISKNRGGIRTAHFVSELILHAPDLVAVNAGYNFLPLESLPIIHDLLRQSKGKLEHLDLSGNIIPCSSVKESRILEFQYRGKPIVTFPPYLSSSILHDDDP</sequence>
<keyword evidence="2" id="KW-1185">Reference proteome</keyword>
<dbReference type="PANTHER" id="PTHR47818:SF2">
    <property type="entry name" value="F-BOX DOMAIN-CONTAINING PROTEIN"/>
    <property type="match status" value="1"/>
</dbReference>
<dbReference type="Gene3D" id="3.80.10.10">
    <property type="entry name" value="Ribonuclease Inhibitor"/>
    <property type="match status" value="2"/>
</dbReference>
<evidence type="ECO:0000313" key="1">
    <source>
        <dbReference type="EMBL" id="KAJ6826814.1"/>
    </source>
</evidence>
<dbReference type="EMBL" id="JANAVB010020599">
    <property type="protein sequence ID" value="KAJ6826814.1"/>
    <property type="molecule type" value="Genomic_DNA"/>
</dbReference>
<dbReference type="InterPro" id="IPR032675">
    <property type="entry name" value="LRR_dom_sf"/>
</dbReference>
<dbReference type="Pfam" id="PF13516">
    <property type="entry name" value="LRR_6"/>
    <property type="match status" value="1"/>
</dbReference>
<proteinExistence type="predicted"/>
<reference evidence="1" key="2">
    <citation type="submission" date="2023-04" db="EMBL/GenBank/DDBJ databases">
        <authorList>
            <person name="Bruccoleri R.E."/>
            <person name="Oakeley E.J."/>
            <person name="Faust A.-M."/>
            <person name="Dessus-Babus S."/>
            <person name="Altorfer M."/>
            <person name="Burckhardt D."/>
            <person name="Oertli M."/>
            <person name="Naumann U."/>
            <person name="Petersen F."/>
            <person name="Wong J."/>
        </authorList>
    </citation>
    <scope>NUCLEOTIDE SEQUENCE</scope>
    <source>
        <strain evidence="1">GSM-AAB239-AS_SAM_17_03QT</strain>
        <tissue evidence="1">Leaf</tissue>
    </source>
</reference>